<keyword evidence="3" id="KW-1185">Reference proteome</keyword>
<gene>
    <name evidence="2" type="ORF">VaNZ11_002639</name>
</gene>
<dbReference type="Pfam" id="PF10184">
    <property type="entry name" value="DUF2358"/>
    <property type="match status" value="1"/>
</dbReference>
<sequence>GSGNGGNYILNYGTAVRVLREDLPQILERPLRGDIYRRDLCFITPWIGPLRGLKQYQMMHGAMRALAKLLFRCTTVELLRLWIPIIGPPAGRGGGGTTSCHRKGAEASDNGGSSSGDGGGEDAASGGGVGE</sequence>
<feature type="non-terminal residue" evidence="2">
    <location>
        <position position="1"/>
    </location>
</feature>
<reference evidence="2 3" key="1">
    <citation type="journal article" date="2023" name="IScience">
        <title>Expanded male sex-determining region conserved during the evolution of homothallism in the green alga Volvox.</title>
        <authorList>
            <person name="Yamamoto K."/>
            <person name="Matsuzaki R."/>
            <person name="Mahakham W."/>
            <person name="Heman W."/>
            <person name="Sekimoto H."/>
            <person name="Kawachi M."/>
            <person name="Minakuchi Y."/>
            <person name="Toyoda A."/>
            <person name="Nozaki H."/>
        </authorList>
    </citation>
    <scope>NUCLEOTIDE SEQUENCE [LARGE SCALE GENOMIC DNA]</scope>
    <source>
        <strain evidence="2 3">NIES-4468</strain>
    </source>
</reference>
<organism evidence="2 3">
    <name type="scientific">Volvox africanus</name>
    <dbReference type="NCBI Taxonomy" id="51714"/>
    <lineage>
        <taxon>Eukaryota</taxon>
        <taxon>Viridiplantae</taxon>
        <taxon>Chlorophyta</taxon>
        <taxon>core chlorophytes</taxon>
        <taxon>Chlorophyceae</taxon>
        <taxon>CS clade</taxon>
        <taxon>Chlamydomonadales</taxon>
        <taxon>Volvocaceae</taxon>
        <taxon>Volvox</taxon>
    </lineage>
</organism>
<name>A0ABQ5RS94_9CHLO</name>
<evidence type="ECO:0000256" key="1">
    <source>
        <dbReference type="SAM" id="MobiDB-lite"/>
    </source>
</evidence>
<evidence type="ECO:0000313" key="3">
    <source>
        <dbReference type="Proteomes" id="UP001165090"/>
    </source>
</evidence>
<protein>
    <submittedName>
        <fullName evidence="2">Uncharacterized protein</fullName>
    </submittedName>
</protein>
<feature type="region of interest" description="Disordered" evidence="1">
    <location>
        <begin position="87"/>
        <end position="131"/>
    </location>
</feature>
<feature type="non-terminal residue" evidence="2">
    <location>
        <position position="131"/>
    </location>
</feature>
<evidence type="ECO:0000313" key="2">
    <source>
        <dbReference type="EMBL" id="GLI60480.1"/>
    </source>
</evidence>
<accession>A0ABQ5RS94</accession>
<dbReference type="InterPro" id="IPR018790">
    <property type="entry name" value="DUF2358"/>
</dbReference>
<dbReference type="EMBL" id="BSDZ01000008">
    <property type="protein sequence ID" value="GLI60480.1"/>
    <property type="molecule type" value="Genomic_DNA"/>
</dbReference>
<dbReference type="PANTHER" id="PTHR31094:SF2">
    <property type="entry name" value="RIKEN CDNA 2310061I04 GENE"/>
    <property type="match status" value="1"/>
</dbReference>
<comment type="caution">
    <text evidence="2">The sequence shown here is derived from an EMBL/GenBank/DDBJ whole genome shotgun (WGS) entry which is preliminary data.</text>
</comment>
<dbReference type="PANTHER" id="PTHR31094">
    <property type="entry name" value="RIKEN CDNA 2310061I04 GENE"/>
    <property type="match status" value="1"/>
</dbReference>
<proteinExistence type="predicted"/>
<dbReference type="Proteomes" id="UP001165090">
    <property type="component" value="Unassembled WGS sequence"/>
</dbReference>